<dbReference type="PROSITE" id="PS51257">
    <property type="entry name" value="PROKAR_LIPOPROTEIN"/>
    <property type="match status" value="1"/>
</dbReference>
<organism evidence="2 3">
    <name type="scientific">Pukyongiella litopenaei</name>
    <dbReference type="NCBI Taxonomy" id="2605946"/>
    <lineage>
        <taxon>Bacteria</taxon>
        <taxon>Pseudomonadati</taxon>
        <taxon>Pseudomonadota</taxon>
        <taxon>Alphaproteobacteria</taxon>
        <taxon>Rhodobacterales</taxon>
        <taxon>Paracoccaceae</taxon>
        <taxon>Pukyongiella</taxon>
    </lineage>
</organism>
<dbReference type="EMBL" id="CP027665">
    <property type="protein sequence ID" value="AVO36964.2"/>
    <property type="molecule type" value="Genomic_DNA"/>
</dbReference>
<evidence type="ECO:0000313" key="2">
    <source>
        <dbReference type="EMBL" id="AVO36964.2"/>
    </source>
</evidence>
<proteinExistence type="predicted"/>
<name>A0A2S0MM55_9RHOB</name>
<dbReference type="AlphaFoldDB" id="A0A2S0MM55"/>
<keyword evidence="3" id="KW-1185">Reference proteome</keyword>
<evidence type="ECO:0000313" key="3">
    <source>
        <dbReference type="Proteomes" id="UP000237655"/>
    </source>
</evidence>
<reference evidence="3" key="1">
    <citation type="submission" date="2018-03" db="EMBL/GenBank/DDBJ databases">
        <title>Genomic analysis of the strain SH-1 isolated from shrimp intestine.</title>
        <authorList>
            <person name="Kim Y.-S."/>
            <person name="Kim S.-E."/>
            <person name="Kim K.-H."/>
        </authorList>
    </citation>
    <scope>NUCLEOTIDE SEQUENCE [LARGE SCALE GENOMIC DNA]</scope>
    <source>
        <strain evidence="3">SH-1</strain>
    </source>
</reference>
<sequence length="308" mass="32035">MTRDDRPGAMLPVVISLSCGGYGCRLEWTGDAPADLAGLAGYLRDLAGRHGAEPAPPDSHALAGMLVRILAQDSGRRVTLRDDDGSPVLVVGPVGAGSGREADMARLMSGLDNRMSTAETVTSPGDLLQQRIAATLASADDGQAAPDAEAAYRDDLDQLVRPRRPSVRTGRTARPGQAMPGSTASPPDRGGHDPRSGQHSGPPLAPVRPRRVNDPADVVTGFAAFLAGTGATTPEAVVLAAIEWVGRSADAAGFTRRQVLRLVRSAAPISRAEAFAAFDALLADGQIEERGFRHFVRAAPDSPGATET</sequence>
<dbReference type="RefSeq" id="WP_149615452.1">
    <property type="nucleotide sequence ID" value="NZ_CP027665.1"/>
</dbReference>
<accession>A0A2S0MM55</accession>
<dbReference type="KEGG" id="thas:C6Y53_04125"/>
<protein>
    <submittedName>
        <fullName evidence="2">Uncharacterized protein</fullName>
    </submittedName>
</protein>
<dbReference type="Proteomes" id="UP000237655">
    <property type="component" value="Chromosome"/>
</dbReference>
<evidence type="ECO:0000256" key="1">
    <source>
        <dbReference type="SAM" id="MobiDB-lite"/>
    </source>
</evidence>
<feature type="compositionally biased region" description="Basic and acidic residues" evidence="1">
    <location>
        <begin position="150"/>
        <end position="160"/>
    </location>
</feature>
<feature type="region of interest" description="Disordered" evidence="1">
    <location>
        <begin position="150"/>
        <end position="212"/>
    </location>
</feature>
<gene>
    <name evidence="2" type="ORF">C6Y53_04125</name>
</gene>